<feature type="region of interest" description="Disordered" evidence="1">
    <location>
        <begin position="314"/>
        <end position="370"/>
    </location>
</feature>
<dbReference type="EMBL" id="CAJNOJ010000187">
    <property type="protein sequence ID" value="CAF1262476.1"/>
    <property type="molecule type" value="Genomic_DNA"/>
</dbReference>
<evidence type="ECO:0000313" key="3">
    <source>
        <dbReference type="EMBL" id="CAF1564035.1"/>
    </source>
</evidence>
<proteinExistence type="predicted"/>
<evidence type="ECO:0000313" key="4">
    <source>
        <dbReference type="Proteomes" id="UP000663828"/>
    </source>
</evidence>
<dbReference type="Proteomes" id="UP000663852">
    <property type="component" value="Unassembled WGS sequence"/>
</dbReference>
<feature type="region of interest" description="Disordered" evidence="1">
    <location>
        <begin position="64"/>
        <end position="123"/>
    </location>
</feature>
<dbReference type="AlphaFoldDB" id="A0A815AVR0"/>
<dbReference type="Proteomes" id="UP000663828">
    <property type="component" value="Unassembled WGS sequence"/>
</dbReference>
<comment type="caution">
    <text evidence="2">The sequence shown here is derived from an EMBL/GenBank/DDBJ whole genome shotgun (WGS) entry which is preliminary data.</text>
</comment>
<feature type="compositionally biased region" description="Low complexity" evidence="1">
    <location>
        <begin position="259"/>
        <end position="271"/>
    </location>
</feature>
<evidence type="ECO:0000313" key="2">
    <source>
        <dbReference type="EMBL" id="CAF1262476.1"/>
    </source>
</evidence>
<name>A0A815AVR0_ADIRI</name>
<accession>A0A815AVR0</accession>
<evidence type="ECO:0000313" key="5">
    <source>
        <dbReference type="Proteomes" id="UP000663852"/>
    </source>
</evidence>
<feature type="region of interest" description="Disordered" evidence="1">
    <location>
        <begin position="22"/>
        <end position="41"/>
    </location>
</feature>
<feature type="compositionally biased region" description="Polar residues" evidence="1">
    <location>
        <begin position="314"/>
        <end position="324"/>
    </location>
</feature>
<dbReference type="EMBL" id="CAJNOR010005477">
    <property type="protein sequence ID" value="CAF1564035.1"/>
    <property type="molecule type" value="Genomic_DNA"/>
</dbReference>
<protein>
    <submittedName>
        <fullName evidence="2">Uncharacterized protein</fullName>
    </submittedName>
</protein>
<evidence type="ECO:0000256" key="1">
    <source>
        <dbReference type="SAM" id="MobiDB-lite"/>
    </source>
</evidence>
<sequence>MSNYQGRKSEYTPTVYTRYFERTETPKQSNGHIYFDDERDEKASNYQIKRDLIFKRLFPSKYAQSNNEQSEADKNEPKKTNTLSNNDAAQPLGDFIPLSSSKKQPISEKDITLSSSDELNDDDDDDVLVEAQLPTVAHESIIGHVHPRTTIENVRAILIREFYQRTSDSHTEWLKCKMELPREYINPKYYADFQRRYRKDIQRNATDKKKLNSTKTKTDNGYHAFNSTKTNQITKETTVKSENDEIIETSYIKSVKGNSSSSPIVLSNSASVESKSPPEFIVLDTEDDDNDNNLDSTTNTSYFIDRSSTSFASAFQPTTDTSNNDYHEEDSKYAQLPSRATSSSTVIRPILSKHQRRRQNQTKPSTKPLVSAIDRIIDHMDQSKTLNDSHTAEEQNLLIKQVKKRKKKKKNKSVPAS</sequence>
<keyword evidence="4" id="KW-1185">Reference proteome</keyword>
<gene>
    <name evidence="2" type="ORF">EDS130_LOCUS28588</name>
    <name evidence="3" type="ORF">XAT740_LOCUS43870</name>
</gene>
<reference evidence="2" key="1">
    <citation type="submission" date="2021-02" db="EMBL/GenBank/DDBJ databases">
        <authorList>
            <person name="Nowell W R."/>
        </authorList>
    </citation>
    <scope>NUCLEOTIDE SEQUENCE</scope>
</reference>
<feature type="region of interest" description="Disordered" evidence="1">
    <location>
        <begin position="256"/>
        <end position="277"/>
    </location>
</feature>
<organism evidence="2 5">
    <name type="scientific">Adineta ricciae</name>
    <name type="common">Rotifer</name>
    <dbReference type="NCBI Taxonomy" id="249248"/>
    <lineage>
        <taxon>Eukaryota</taxon>
        <taxon>Metazoa</taxon>
        <taxon>Spiralia</taxon>
        <taxon>Gnathifera</taxon>
        <taxon>Rotifera</taxon>
        <taxon>Eurotatoria</taxon>
        <taxon>Bdelloidea</taxon>
        <taxon>Adinetida</taxon>
        <taxon>Adinetidae</taxon>
        <taxon>Adineta</taxon>
    </lineage>
</organism>
<dbReference type="OrthoDB" id="10038072at2759"/>
<feature type="compositionally biased region" description="Basic residues" evidence="1">
    <location>
        <begin position="351"/>
        <end position="360"/>
    </location>
</feature>